<evidence type="ECO:0000256" key="5">
    <source>
        <dbReference type="ARBA" id="ARBA00022670"/>
    </source>
</evidence>
<dbReference type="Pfam" id="PF00912">
    <property type="entry name" value="Transgly"/>
    <property type="match status" value="1"/>
</dbReference>
<dbReference type="PANTHER" id="PTHR32282:SF15">
    <property type="entry name" value="PENICILLIN-BINDING PROTEIN 1C"/>
    <property type="match status" value="1"/>
</dbReference>
<dbReference type="Pfam" id="PF06832">
    <property type="entry name" value="BiPBP_C"/>
    <property type="match status" value="1"/>
</dbReference>
<evidence type="ECO:0000313" key="16">
    <source>
        <dbReference type="Proteomes" id="UP001595722"/>
    </source>
</evidence>
<evidence type="ECO:0000256" key="7">
    <source>
        <dbReference type="ARBA" id="ARBA00022679"/>
    </source>
</evidence>
<evidence type="ECO:0000256" key="9">
    <source>
        <dbReference type="ARBA" id="ARBA00023268"/>
    </source>
</evidence>
<dbReference type="InterPro" id="IPR023346">
    <property type="entry name" value="Lysozyme-like_dom_sf"/>
</dbReference>
<dbReference type="InterPro" id="IPR050396">
    <property type="entry name" value="Glycosyltr_51/Transpeptidase"/>
</dbReference>
<evidence type="ECO:0000256" key="3">
    <source>
        <dbReference type="ARBA" id="ARBA00007739"/>
    </source>
</evidence>
<dbReference type="InterPro" id="IPR036950">
    <property type="entry name" value="PBP_transglycosylase"/>
</dbReference>
<evidence type="ECO:0000256" key="1">
    <source>
        <dbReference type="ARBA" id="ARBA00004752"/>
    </source>
</evidence>
<evidence type="ECO:0000256" key="8">
    <source>
        <dbReference type="ARBA" id="ARBA00022801"/>
    </source>
</evidence>
<evidence type="ECO:0000259" key="12">
    <source>
        <dbReference type="Pfam" id="PF00905"/>
    </source>
</evidence>
<comment type="caution">
    <text evidence="15">The sequence shown here is derived from an EMBL/GenBank/DDBJ whole genome shotgun (WGS) entry which is preliminary data.</text>
</comment>
<comment type="pathway">
    <text evidence="1">Cell wall biogenesis; peptidoglycan biosynthesis.</text>
</comment>
<dbReference type="SUPFAM" id="SSF53955">
    <property type="entry name" value="Lysozyme-like"/>
    <property type="match status" value="1"/>
</dbReference>
<sequence>MMPRQQLIKAGFGLLFILLFSLPLIRLWPHAPLRDQFPHSSAVFASDGSLLRLTTAADQQYRYWLPLEQTGELMQEAMLMQEDQWFWQHPGVNPFSLIRGALRTYSGGNRQGGSTITMQLARLLQRESTRTPLAKLQQIGQALWLEARYSKREILEAYLNFAPYGGNIQGVGAASWLYFNKPAAQLSALEAATLAVVPQQPARRPRAAEDTRAAVERLLLRWREQQPQRLGLNASVAAISYRPVAPFRAPHATDLLLQQQRQGKLGTTRGAIHSSINPVLQRALERQIRLGYPQLQARGVENASAMLVHWPSREIVAMVGSADYFDANIAGQVNGSQAKRSPGSTLKPLLFALALEQGMIHPRSMLKDAPQAFGPYTPENYDRRFAGPINATAALNRSRNIPAVALASKMPPGHDLHDLLKRAGVSRLQSREYYGLALVLGAGEVTMQELARLYSALANNGLDAPLTLQHNTSEQPRALLSPQASWLALEMLAQKPRPGVSSQARPHPWFTAWKTGTSWSFRDAWTAGVVGPYVLVVWNGNFDGSANPALVGIKTAAPLWWRIAEALPNVVGKQPEHSQRQRPQPSGVRKVEICAASGDLPNSACPQRLQSWFIPGVSPIRVSDLHRWVWVDKNTGQAVCPPYTAQHEQRLYEFWSTEMAQLFARAGLARRKPPEADCSQDMHISESNGPRIRSPYEGMRFMLDAEGTGVSAQLPLQADAAAGVKRLYWLIENRLLGHSRPGEILYWTPKQSGRYQLTVSDDHGRSRSRWIEVGRLH</sequence>
<dbReference type="PANTHER" id="PTHR32282">
    <property type="entry name" value="BINDING PROTEIN TRANSPEPTIDASE, PUTATIVE-RELATED"/>
    <property type="match status" value="1"/>
</dbReference>
<dbReference type="EC" id="2.4.99.28" evidence="10"/>
<dbReference type="EMBL" id="JBHRYB010000025">
    <property type="protein sequence ID" value="MFC3681819.1"/>
    <property type="molecule type" value="Genomic_DNA"/>
</dbReference>
<evidence type="ECO:0000256" key="2">
    <source>
        <dbReference type="ARBA" id="ARBA00007090"/>
    </source>
</evidence>
<dbReference type="Pfam" id="PF00905">
    <property type="entry name" value="Transpeptidase"/>
    <property type="match status" value="1"/>
</dbReference>
<keyword evidence="16" id="KW-1185">Reference proteome</keyword>
<comment type="similarity">
    <text evidence="3">In the N-terminal section; belongs to the glycosyltransferase 51 family.</text>
</comment>
<evidence type="ECO:0000259" key="14">
    <source>
        <dbReference type="Pfam" id="PF06832"/>
    </source>
</evidence>
<keyword evidence="6" id="KW-0328">Glycosyltransferase</keyword>
<accession>A0ABV7VWC0</accession>
<evidence type="ECO:0000256" key="6">
    <source>
        <dbReference type="ARBA" id="ARBA00022676"/>
    </source>
</evidence>
<feature type="domain" description="Penicillin-binding protein transpeptidase" evidence="12">
    <location>
        <begin position="304"/>
        <end position="521"/>
    </location>
</feature>
<evidence type="ECO:0000256" key="10">
    <source>
        <dbReference type="ARBA" id="ARBA00044770"/>
    </source>
</evidence>
<dbReference type="InterPro" id="IPR001460">
    <property type="entry name" value="PCN-bd_Tpept"/>
</dbReference>
<organism evidence="15 16">
    <name type="scientific">Bacterioplanoides pacificum</name>
    <dbReference type="NCBI Taxonomy" id="1171596"/>
    <lineage>
        <taxon>Bacteria</taxon>
        <taxon>Pseudomonadati</taxon>
        <taxon>Pseudomonadota</taxon>
        <taxon>Gammaproteobacteria</taxon>
        <taxon>Oceanospirillales</taxon>
        <taxon>Oceanospirillaceae</taxon>
        <taxon>Bacterioplanoides</taxon>
    </lineage>
</organism>
<dbReference type="RefSeq" id="WP_376868446.1">
    <property type="nucleotide sequence ID" value="NZ_JBHRYB010000025.1"/>
</dbReference>
<gene>
    <name evidence="15" type="primary">pbpC</name>
    <name evidence="15" type="ORF">ACFOMG_17085</name>
</gene>
<dbReference type="InterPro" id="IPR001264">
    <property type="entry name" value="Glyco_trans_51"/>
</dbReference>
<comment type="catalytic activity">
    <reaction evidence="11">
        <text>[GlcNAc-(1-&gt;4)-Mur2Ac(oyl-L-Ala-gamma-D-Glu-L-Lys-D-Ala-D-Ala)](n)-di-trans,octa-cis-undecaprenyl diphosphate + beta-D-GlcNAc-(1-&gt;4)-Mur2Ac(oyl-L-Ala-gamma-D-Glu-L-Lys-D-Ala-D-Ala)-di-trans,octa-cis-undecaprenyl diphosphate = [GlcNAc-(1-&gt;4)-Mur2Ac(oyl-L-Ala-gamma-D-Glu-L-Lys-D-Ala-D-Ala)](n+1)-di-trans,octa-cis-undecaprenyl diphosphate + di-trans,octa-cis-undecaprenyl diphosphate + H(+)</text>
        <dbReference type="Rhea" id="RHEA:23708"/>
        <dbReference type="Rhea" id="RHEA-COMP:9602"/>
        <dbReference type="Rhea" id="RHEA-COMP:9603"/>
        <dbReference type="ChEBI" id="CHEBI:15378"/>
        <dbReference type="ChEBI" id="CHEBI:58405"/>
        <dbReference type="ChEBI" id="CHEBI:60033"/>
        <dbReference type="ChEBI" id="CHEBI:78435"/>
        <dbReference type="EC" id="2.4.99.28"/>
    </reaction>
</comment>
<dbReference type="NCBIfam" id="TIGR02073">
    <property type="entry name" value="PBP_1c"/>
    <property type="match status" value="1"/>
</dbReference>
<dbReference type="Gene3D" id="1.10.3810.10">
    <property type="entry name" value="Biosynthetic peptidoglycan transglycosylase-like"/>
    <property type="match status" value="1"/>
</dbReference>
<protein>
    <recommendedName>
        <fullName evidence="10">peptidoglycan glycosyltransferase</fullName>
        <ecNumber evidence="10">2.4.99.28</ecNumber>
    </recommendedName>
</protein>
<keyword evidence="5" id="KW-0645">Protease</keyword>
<evidence type="ECO:0000313" key="15">
    <source>
        <dbReference type="EMBL" id="MFC3681819.1"/>
    </source>
</evidence>
<evidence type="ECO:0000256" key="4">
    <source>
        <dbReference type="ARBA" id="ARBA00022645"/>
    </source>
</evidence>
<comment type="similarity">
    <text evidence="2">In the C-terminal section; belongs to the transpeptidase family.</text>
</comment>
<keyword evidence="8" id="KW-0378">Hydrolase</keyword>
<feature type="domain" description="Glycosyl transferase family 51" evidence="13">
    <location>
        <begin position="56"/>
        <end position="209"/>
    </location>
</feature>
<dbReference type="InterPro" id="IPR011815">
    <property type="entry name" value="PBP_1c"/>
</dbReference>
<dbReference type="InterPro" id="IPR009647">
    <property type="entry name" value="PBP_C"/>
</dbReference>
<name>A0ABV7VWC0_9GAMM</name>
<dbReference type="Gene3D" id="3.40.710.10">
    <property type="entry name" value="DD-peptidase/beta-lactamase superfamily"/>
    <property type="match status" value="1"/>
</dbReference>
<dbReference type="SUPFAM" id="SSF56601">
    <property type="entry name" value="beta-lactamase/transpeptidase-like"/>
    <property type="match status" value="1"/>
</dbReference>
<feature type="domain" description="Penicillin-binding C-terminal" evidence="14">
    <location>
        <begin position="686"/>
        <end position="768"/>
    </location>
</feature>
<proteinExistence type="inferred from homology"/>
<evidence type="ECO:0000259" key="13">
    <source>
        <dbReference type="Pfam" id="PF00912"/>
    </source>
</evidence>
<keyword evidence="7" id="KW-0808">Transferase</keyword>
<dbReference type="InterPro" id="IPR012338">
    <property type="entry name" value="Beta-lactam/transpept-like"/>
</dbReference>
<evidence type="ECO:0000256" key="11">
    <source>
        <dbReference type="ARBA" id="ARBA00049902"/>
    </source>
</evidence>
<reference evidence="16" key="1">
    <citation type="journal article" date="2019" name="Int. J. Syst. Evol. Microbiol.">
        <title>The Global Catalogue of Microorganisms (GCM) 10K type strain sequencing project: providing services to taxonomists for standard genome sequencing and annotation.</title>
        <authorList>
            <consortium name="The Broad Institute Genomics Platform"/>
            <consortium name="The Broad Institute Genome Sequencing Center for Infectious Disease"/>
            <person name="Wu L."/>
            <person name="Ma J."/>
        </authorList>
    </citation>
    <scope>NUCLEOTIDE SEQUENCE [LARGE SCALE GENOMIC DNA]</scope>
    <source>
        <strain evidence="16">KCTC 42424</strain>
    </source>
</reference>
<keyword evidence="4" id="KW-0121">Carboxypeptidase</keyword>
<keyword evidence="9" id="KW-0511">Multifunctional enzyme</keyword>
<dbReference type="Proteomes" id="UP001595722">
    <property type="component" value="Unassembled WGS sequence"/>
</dbReference>